<evidence type="ECO:0000313" key="3">
    <source>
        <dbReference type="Proteomes" id="UP000325577"/>
    </source>
</evidence>
<dbReference type="SUPFAM" id="SSF56112">
    <property type="entry name" value="Protein kinase-like (PK-like)"/>
    <property type="match status" value="1"/>
</dbReference>
<dbReference type="GO" id="GO:0004672">
    <property type="term" value="F:protein kinase activity"/>
    <property type="evidence" value="ECO:0007669"/>
    <property type="project" value="InterPro"/>
</dbReference>
<sequence>MLLRLVNHAQSSSVGIRGTVGYVAPEYGMGGDVSTEGDVYSYGILLLEMFTGKKPTDSMFTDNLNLNNYVKMALPERVMDIVDPQIILEDKDESHMTSQRSKRNTVRMDECLASILRIGVLCSAEMPIERMGIKDVLVELHSTRNMLL</sequence>
<dbReference type="AlphaFoldDB" id="A0A5J4ZU42"/>
<dbReference type="Pfam" id="PF00069">
    <property type="entry name" value="Pkinase"/>
    <property type="match status" value="1"/>
</dbReference>
<dbReference type="PROSITE" id="PS50011">
    <property type="entry name" value="PROTEIN_KINASE_DOM"/>
    <property type="match status" value="1"/>
</dbReference>
<dbReference type="InterPro" id="IPR051564">
    <property type="entry name" value="LRR_receptor-like_kinase"/>
</dbReference>
<reference evidence="2 3" key="1">
    <citation type="submission" date="2019-09" db="EMBL/GenBank/DDBJ databases">
        <title>A chromosome-level genome assembly of the Chinese tupelo Nyssa sinensis.</title>
        <authorList>
            <person name="Yang X."/>
            <person name="Kang M."/>
            <person name="Yang Y."/>
            <person name="Xiong H."/>
            <person name="Wang M."/>
            <person name="Zhang Z."/>
            <person name="Wang Z."/>
            <person name="Wu H."/>
            <person name="Ma T."/>
            <person name="Liu J."/>
            <person name="Xi Z."/>
        </authorList>
    </citation>
    <scope>NUCLEOTIDE SEQUENCE [LARGE SCALE GENOMIC DNA]</scope>
    <source>
        <strain evidence="2">J267</strain>
        <tissue evidence="2">Leaf</tissue>
    </source>
</reference>
<accession>A0A5J4ZU42</accession>
<dbReference type="GO" id="GO:0016020">
    <property type="term" value="C:membrane"/>
    <property type="evidence" value="ECO:0007669"/>
    <property type="project" value="TreeGrafter"/>
</dbReference>
<dbReference type="InterPro" id="IPR000719">
    <property type="entry name" value="Prot_kinase_dom"/>
</dbReference>
<evidence type="ECO:0000313" key="2">
    <source>
        <dbReference type="EMBL" id="KAA8521178.1"/>
    </source>
</evidence>
<dbReference type="Proteomes" id="UP000325577">
    <property type="component" value="Linkage Group LG5"/>
</dbReference>
<dbReference type="GO" id="GO:0005524">
    <property type="term" value="F:ATP binding"/>
    <property type="evidence" value="ECO:0007669"/>
    <property type="project" value="InterPro"/>
</dbReference>
<dbReference type="Gene3D" id="1.10.510.10">
    <property type="entry name" value="Transferase(Phosphotransferase) domain 1"/>
    <property type="match status" value="1"/>
</dbReference>
<gene>
    <name evidence="2" type="ORF">F0562_011855</name>
</gene>
<keyword evidence="3" id="KW-1185">Reference proteome</keyword>
<evidence type="ECO:0000259" key="1">
    <source>
        <dbReference type="PROSITE" id="PS50011"/>
    </source>
</evidence>
<dbReference type="OrthoDB" id="1103805at2759"/>
<name>A0A5J4ZU42_9ASTE</name>
<protein>
    <recommendedName>
        <fullName evidence="1">Protein kinase domain-containing protein</fullName>
    </recommendedName>
</protein>
<organism evidence="2 3">
    <name type="scientific">Nyssa sinensis</name>
    <dbReference type="NCBI Taxonomy" id="561372"/>
    <lineage>
        <taxon>Eukaryota</taxon>
        <taxon>Viridiplantae</taxon>
        <taxon>Streptophyta</taxon>
        <taxon>Embryophyta</taxon>
        <taxon>Tracheophyta</taxon>
        <taxon>Spermatophyta</taxon>
        <taxon>Magnoliopsida</taxon>
        <taxon>eudicotyledons</taxon>
        <taxon>Gunneridae</taxon>
        <taxon>Pentapetalae</taxon>
        <taxon>asterids</taxon>
        <taxon>Cornales</taxon>
        <taxon>Nyssaceae</taxon>
        <taxon>Nyssa</taxon>
    </lineage>
</organism>
<proteinExistence type="predicted"/>
<feature type="domain" description="Protein kinase" evidence="1">
    <location>
        <begin position="1"/>
        <end position="144"/>
    </location>
</feature>
<dbReference type="PANTHER" id="PTHR48055">
    <property type="entry name" value="LEUCINE-RICH REPEAT RECEPTOR PROTEIN KINASE EMS1"/>
    <property type="match status" value="1"/>
</dbReference>
<dbReference type="PANTHER" id="PTHR48055:SF57">
    <property type="entry name" value="PROTEIN KINASE DOMAIN-CONTAINING PROTEIN"/>
    <property type="match status" value="1"/>
</dbReference>
<dbReference type="InterPro" id="IPR011009">
    <property type="entry name" value="Kinase-like_dom_sf"/>
</dbReference>
<dbReference type="EMBL" id="CM018048">
    <property type="protein sequence ID" value="KAA8521178.1"/>
    <property type="molecule type" value="Genomic_DNA"/>
</dbReference>